<protein>
    <submittedName>
        <fullName evidence="3">Multidrug efflux RND transporter permease subunit VexF</fullName>
    </submittedName>
</protein>
<organism evidence="3 4">
    <name type="scientific">Litoribacillus peritrichatus</name>
    <dbReference type="NCBI Taxonomy" id="718191"/>
    <lineage>
        <taxon>Bacteria</taxon>
        <taxon>Pseudomonadati</taxon>
        <taxon>Pseudomonadota</taxon>
        <taxon>Gammaproteobacteria</taxon>
        <taxon>Oceanospirillales</taxon>
        <taxon>Oceanospirillaceae</taxon>
        <taxon>Litoribacillus</taxon>
    </lineage>
</organism>
<feature type="region of interest" description="Disordered" evidence="1">
    <location>
        <begin position="1027"/>
        <end position="1056"/>
    </location>
</feature>
<dbReference type="Gene3D" id="3.30.70.1440">
    <property type="entry name" value="Multidrug efflux transporter AcrB pore domain"/>
    <property type="match status" value="1"/>
</dbReference>
<feature type="transmembrane region" description="Helical" evidence="2">
    <location>
        <begin position="333"/>
        <end position="351"/>
    </location>
</feature>
<reference evidence="4" key="1">
    <citation type="journal article" date="2019" name="Int. J. Syst. Evol. Microbiol.">
        <title>The Global Catalogue of Microorganisms (GCM) 10K type strain sequencing project: providing services to taxonomists for standard genome sequencing and annotation.</title>
        <authorList>
            <consortium name="The Broad Institute Genomics Platform"/>
            <consortium name="The Broad Institute Genome Sequencing Center for Infectious Disease"/>
            <person name="Wu L."/>
            <person name="Ma J."/>
        </authorList>
    </citation>
    <scope>NUCLEOTIDE SEQUENCE [LARGE SCALE GENOMIC DNA]</scope>
    <source>
        <strain evidence="4">JCM 17551</strain>
    </source>
</reference>
<dbReference type="SUPFAM" id="SSF82693">
    <property type="entry name" value="Multidrug efflux transporter AcrB pore domain, PN1, PN2, PC1 and PC2 subdomains"/>
    <property type="match status" value="2"/>
</dbReference>
<dbReference type="Gene3D" id="3.30.70.1430">
    <property type="entry name" value="Multidrug efflux transporter AcrB pore domain"/>
    <property type="match status" value="2"/>
</dbReference>
<dbReference type="Gene3D" id="3.30.2090.10">
    <property type="entry name" value="Multidrug efflux transporter AcrB TolC docking domain, DN and DC subdomains"/>
    <property type="match status" value="2"/>
</dbReference>
<feature type="transmembrane region" description="Helical" evidence="2">
    <location>
        <begin position="875"/>
        <end position="893"/>
    </location>
</feature>
<keyword evidence="2" id="KW-0812">Transmembrane</keyword>
<feature type="transmembrane region" description="Helical" evidence="2">
    <location>
        <begin position="429"/>
        <end position="448"/>
    </location>
</feature>
<evidence type="ECO:0000256" key="1">
    <source>
        <dbReference type="SAM" id="MobiDB-lite"/>
    </source>
</evidence>
<feature type="transmembrane region" description="Helical" evidence="2">
    <location>
        <begin position="991"/>
        <end position="1016"/>
    </location>
</feature>
<feature type="transmembrane region" description="Helical" evidence="2">
    <location>
        <begin position="381"/>
        <end position="408"/>
    </location>
</feature>
<dbReference type="Pfam" id="PF00873">
    <property type="entry name" value="ACR_tran"/>
    <property type="match status" value="1"/>
</dbReference>
<evidence type="ECO:0000256" key="2">
    <source>
        <dbReference type="SAM" id="Phobius"/>
    </source>
</evidence>
<feature type="transmembrane region" description="Helical" evidence="2">
    <location>
        <begin position="899"/>
        <end position="920"/>
    </location>
</feature>
<evidence type="ECO:0000313" key="4">
    <source>
        <dbReference type="Proteomes" id="UP001501565"/>
    </source>
</evidence>
<dbReference type="RefSeq" id="WP_344797589.1">
    <property type="nucleotide sequence ID" value="NZ_BAABBN010000004.1"/>
</dbReference>
<feature type="transmembrane region" description="Helical" evidence="2">
    <location>
        <begin position="848"/>
        <end position="868"/>
    </location>
</feature>
<evidence type="ECO:0000313" key="3">
    <source>
        <dbReference type="EMBL" id="GAA3922072.1"/>
    </source>
</evidence>
<accession>A0ABP7MIT1</accession>
<feature type="transmembrane region" description="Helical" evidence="2">
    <location>
        <begin position="521"/>
        <end position="538"/>
    </location>
</feature>
<dbReference type="PANTHER" id="PTHR32063">
    <property type="match status" value="1"/>
</dbReference>
<proteinExistence type="predicted"/>
<dbReference type="Proteomes" id="UP001501565">
    <property type="component" value="Unassembled WGS sequence"/>
</dbReference>
<dbReference type="InterPro" id="IPR027463">
    <property type="entry name" value="AcrB_DN_DC_subdom"/>
</dbReference>
<feature type="transmembrane region" description="Helical" evidence="2">
    <location>
        <begin position="951"/>
        <end position="971"/>
    </location>
</feature>
<dbReference type="EMBL" id="BAABBN010000004">
    <property type="protein sequence ID" value="GAA3922072.1"/>
    <property type="molecule type" value="Genomic_DNA"/>
</dbReference>
<keyword evidence="2" id="KW-0472">Membrane</keyword>
<dbReference type="PANTHER" id="PTHR32063:SF0">
    <property type="entry name" value="SWARMING MOTILITY PROTEIN SWRC"/>
    <property type="match status" value="1"/>
</dbReference>
<dbReference type="PRINTS" id="PR00702">
    <property type="entry name" value="ACRIFLAVINRP"/>
</dbReference>
<sequence length="1056" mass="115784">MMGKIIEFALQKNRSVLVVFAFLLVSGYVALTSMPKESEPDVAVPFIYVSMVYDGISPEDAERLLVRPMESELKSIEGVKEMSSVASESHASVTLEFDAGFDSKTALQDVREKVDLAKPELPEGAEEPEVHEVNVALFPVMSIGLSGPVPERQLMMIARDLRDDIEALSGVLEVEVGGDREEILELTVDPVILETYNVSLEEALNVVGRNNQLVAAGALDTGHGRMVIKVPGVIEDPYDLLDLPVKMYQGNVVKFGDVAQVRRTFKDPEGFARVNGQPAFALEVKKRIGSNIIGTLDEVRALIAEKREFWPAELEVSYILDKSEQIEEMLTDLFNNVLSAIVLVMIVIIAAMGFRSSLIVGIVIPGSFLAGLWVLDSMSYTLNIVVLFSLILVVGMLVDGAIVVAELADRKMKEGESPKSAFAAAATRMAWPVIASTATTLAVFFPLLAWPGVMGQFMKYLPVTVIVCLIASTFMALIFLPVIGAAISRKRKSETPFVEPAPSFVTKVYGSLLGKLLKMPGQFLILVLILVVAAYGAYGKFGKGTEFFPDVEPDSAQILVRARGDLSIYEKDKLVKQVEERIVGMEELENVYARSFNQGANEMPDDTVGAIQFRFIDWKRRLPASQILDKMKERTADIAGVMLEFRKQDDGPSGGKPIKLQVSGWYNDSIFETVDKITAALNSIDGVKDVEDNRPLPGIDWQLTLDRELAAQNGADVTVTGSAVQLVTTGIKVAGYRPDDSDEELDIRVRYPLEARNLEQFERIRLKTEQGMVSLGNFITLEPDPKVSNLKRVDSRRAITVQADVFEGVLVSDKLKELQQLLEKETFPADVRLRFKGEDEDAKETGDFLAGAFVTAVVLMLLILVTQFNSFYQSILVLSAIVLSSAGVVLGLLVTNQPFGIVMCGLGIIALAGIVVNNNIVLIDTYNQLKATGLSAYDAALETGMLRLRPVFLTAFTTVLGLIPMVMSMNIDLINRVVNFGAPSTQWWTQLASSIAGGLSFATILTLLLTPCLLVLGDNAGKFFSRNKPKAHVSNGPNDEMHKPHKERRRLMESSN</sequence>
<name>A0ABP7MIT1_9GAMM</name>
<dbReference type="InterPro" id="IPR001036">
    <property type="entry name" value="Acrflvin-R"/>
</dbReference>
<dbReference type="Gene3D" id="3.30.70.1320">
    <property type="entry name" value="Multidrug efflux transporter AcrB pore domain like"/>
    <property type="match status" value="1"/>
</dbReference>
<gene>
    <name evidence="3" type="primary">vexF</name>
    <name evidence="3" type="ORF">GCM10022277_17570</name>
</gene>
<dbReference type="SUPFAM" id="SSF82866">
    <property type="entry name" value="Multidrug efflux transporter AcrB transmembrane domain"/>
    <property type="match status" value="2"/>
</dbReference>
<keyword evidence="4" id="KW-1185">Reference proteome</keyword>
<feature type="transmembrane region" description="Helical" evidence="2">
    <location>
        <begin position="460"/>
        <end position="483"/>
    </location>
</feature>
<comment type="caution">
    <text evidence="3">The sequence shown here is derived from an EMBL/GenBank/DDBJ whole genome shotgun (WGS) entry which is preliminary data.</text>
</comment>
<feature type="transmembrane region" description="Helical" evidence="2">
    <location>
        <begin position="358"/>
        <end position="375"/>
    </location>
</feature>
<keyword evidence="2" id="KW-1133">Transmembrane helix</keyword>
<dbReference type="Gene3D" id="1.20.1640.10">
    <property type="entry name" value="Multidrug efflux transporter AcrB transmembrane domain"/>
    <property type="match status" value="2"/>
</dbReference>
<dbReference type="SUPFAM" id="SSF82714">
    <property type="entry name" value="Multidrug efflux transporter AcrB TolC docking domain, DN and DC subdomains"/>
    <property type="match status" value="1"/>
</dbReference>